<dbReference type="AlphaFoldDB" id="A0A914A5X9"/>
<feature type="signal peptide" evidence="3">
    <location>
        <begin position="1"/>
        <end position="16"/>
    </location>
</feature>
<name>A0A914A5X9_PATMI</name>
<sequence>MFGRVALAVVITAVIAWQLEFYKWEDISAAITRNLNNVIGHSEEPGQQEGSKEEAKAPLPPQVEQPQRLLTKEELAQYNGKEGSKGLYLALFGQVFDVGKGARHYGPGGGYEFFAGCDATRAFVTGEFNDEGLVDDVEGLSPQQMIEVETWVNFYKKEYVPVGKLIGRHYDASGAPTDAFKRAELVLEEGRKEKEKEAEFNRKYPPCNSSWTQKDGTKIWCSDKSGGIVRKWAGVPRRYFTPGSSNWRCVCVQERDLDNPHMRLFNGCGPKDASCYMDRK</sequence>
<dbReference type="PANTHER" id="PTHR10281">
    <property type="entry name" value="MEMBRANE-ASSOCIATED PROGESTERONE RECEPTOR COMPONENT-RELATED"/>
    <property type="match status" value="1"/>
</dbReference>
<dbReference type="PANTHER" id="PTHR10281:SF4">
    <property type="entry name" value="NEUFERRICIN"/>
    <property type="match status" value="1"/>
</dbReference>
<dbReference type="EnsemblMetazoa" id="XM_038203342.1">
    <property type="protein sequence ID" value="XP_038059270.1"/>
    <property type="gene ID" value="LOC119730447"/>
</dbReference>
<feature type="region of interest" description="Disordered" evidence="2">
    <location>
        <begin position="41"/>
        <end position="66"/>
    </location>
</feature>
<protein>
    <recommendedName>
        <fullName evidence="4">Cytochrome b5 heme-binding domain-containing protein</fullName>
    </recommendedName>
</protein>
<dbReference type="EnsemblMetazoa" id="XM_038203345.1">
    <property type="protein sequence ID" value="XP_038059273.1"/>
    <property type="gene ID" value="LOC119730447"/>
</dbReference>
<evidence type="ECO:0000313" key="5">
    <source>
        <dbReference type="EnsemblMetazoa" id="XP_038059272.1"/>
    </source>
</evidence>
<dbReference type="Gene3D" id="3.10.120.10">
    <property type="entry name" value="Cytochrome b5-like heme/steroid binding domain"/>
    <property type="match status" value="1"/>
</dbReference>
<keyword evidence="6" id="KW-1185">Reference proteome</keyword>
<dbReference type="RefSeq" id="XP_038059273.1">
    <property type="nucleotide sequence ID" value="XM_038203345.1"/>
</dbReference>
<dbReference type="EnsemblMetazoa" id="XM_038203343.1">
    <property type="protein sequence ID" value="XP_038059271.1"/>
    <property type="gene ID" value="LOC119730447"/>
</dbReference>
<dbReference type="EnsemblMetazoa" id="XM_038203346.1">
    <property type="protein sequence ID" value="XP_038059274.1"/>
    <property type="gene ID" value="LOC119730447"/>
</dbReference>
<dbReference type="RefSeq" id="XP_038059272.1">
    <property type="nucleotide sequence ID" value="XM_038203344.1"/>
</dbReference>
<feature type="chain" id="PRO_5038275672" description="Cytochrome b5 heme-binding domain-containing protein" evidence="3">
    <location>
        <begin position="17"/>
        <end position="280"/>
    </location>
</feature>
<dbReference type="GO" id="GO:0012505">
    <property type="term" value="C:endomembrane system"/>
    <property type="evidence" value="ECO:0007669"/>
    <property type="project" value="TreeGrafter"/>
</dbReference>
<dbReference type="InterPro" id="IPR036400">
    <property type="entry name" value="Cyt_B5-like_heme/steroid_sf"/>
</dbReference>
<dbReference type="EnsemblMetazoa" id="XM_038203344.1">
    <property type="protein sequence ID" value="XP_038059272.1"/>
    <property type="gene ID" value="LOC119730447"/>
</dbReference>
<evidence type="ECO:0000256" key="2">
    <source>
        <dbReference type="SAM" id="MobiDB-lite"/>
    </source>
</evidence>
<comment type="similarity">
    <text evidence="1">Belongs to the cytochrome b5 family. MAPR subfamily.</text>
</comment>
<dbReference type="SMART" id="SM01117">
    <property type="entry name" value="Cyt-b5"/>
    <property type="match status" value="1"/>
</dbReference>
<reference evidence="5" key="1">
    <citation type="submission" date="2022-11" db="UniProtKB">
        <authorList>
            <consortium name="EnsemblMetazoa"/>
        </authorList>
    </citation>
    <scope>IDENTIFICATION</scope>
</reference>
<dbReference type="GO" id="GO:0016020">
    <property type="term" value="C:membrane"/>
    <property type="evidence" value="ECO:0007669"/>
    <property type="project" value="TreeGrafter"/>
</dbReference>
<proteinExistence type="inferred from homology"/>
<evidence type="ECO:0000313" key="6">
    <source>
        <dbReference type="Proteomes" id="UP000887568"/>
    </source>
</evidence>
<dbReference type="InterPro" id="IPR001199">
    <property type="entry name" value="Cyt_B5-like_heme/steroid-bd"/>
</dbReference>
<dbReference type="SUPFAM" id="SSF55856">
    <property type="entry name" value="Cytochrome b5-like heme/steroid binding domain"/>
    <property type="match status" value="1"/>
</dbReference>
<dbReference type="Pfam" id="PF00173">
    <property type="entry name" value="Cyt-b5"/>
    <property type="match status" value="1"/>
</dbReference>
<dbReference type="Proteomes" id="UP000887568">
    <property type="component" value="Unplaced"/>
</dbReference>
<feature type="domain" description="Cytochrome b5 heme-binding" evidence="4">
    <location>
        <begin position="70"/>
        <end position="166"/>
    </location>
</feature>
<dbReference type="RefSeq" id="XP_038059271.1">
    <property type="nucleotide sequence ID" value="XM_038203343.1"/>
</dbReference>
<accession>A0A914A5X9</accession>
<evidence type="ECO:0000256" key="1">
    <source>
        <dbReference type="ARBA" id="ARBA00038357"/>
    </source>
</evidence>
<dbReference type="OMA" id="GHKHYGP"/>
<keyword evidence="3" id="KW-0732">Signal</keyword>
<dbReference type="RefSeq" id="XP_038059270.1">
    <property type="nucleotide sequence ID" value="XM_038203342.1"/>
</dbReference>
<organism evidence="5 6">
    <name type="scientific">Patiria miniata</name>
    <name type="common">Bat star</name>
    <name type="synonym">Asterina miniata</name>
    <dbReference type="NCBI Taxonomy" id="46514"/>
    <lineage>
        <taxon>Eukaryota</taxon>
        <taxon>Metazoa</taxon>
        <taxon>Echinodermata</taxon>
        <taxon>Eleutherozoa</taxon>
        <taxon>Asterozoa</taxon>
        <taxon>Asteroidea</taxon>
        <taxon>Valvatacea</taxon>
        <taxon>Valvatida</taxon>
        <taxon>Asterinidae</taxon>
        <taxon>Patiria</taxon>
    </lineage>
</organism>
<dbReference type="InterPro" id="IPR050577">
    <property type="entry name" value="MAPR/NEUFC/NENF-like"/>
</dbReference>
<dbReference type="RefSeq" id="XP_038059274.1">
    <property type="nucleotide sequence ID" value="XM_038203346.1"/>
</dbReference>
<dbReference type="GeneID" id="119730447"/>
<evidence type="ECO:0000259" key="4">
    <source>
        <dbReference type="SMART" id="SM01117"/>
    </source>
</evidence>
<evidence type="ECO:0000256" key="3">
    <source>
        <dbReference type="SAM" id="SignalP"/>
    </source>
</evidence>
<dbReference type="OrthoDB" id="10257697at2759"/>